<keyword evidence="4" id="KW-1185">Reference proteome</keyword>
<accession>A0AA40F4U1</accession>
<dbReference type="AlphaFoldDB" id="A0AA40F4U1"/>
<dbReference type="PANTHER" id="PTHR28243:SF1">
    <property type="entry name" value="PYRIDOXAMINE 5'-PHOSPHATE OXIDASE ALR4036 FAMILY FMN-BINDING DOMAIN-CONTAINING PROTEIN"/>
    <property type="match status" value="1"/>
</dbReference>
<organism evidence="3 4">
    <name type="scientific">Schizothecium vesticola</name>
    <dbReference type="NCBI Taxonomy" id="314040"/>
    <lineage>
        <taxon>Eukaryota</taxon>
        <taxon>Fungi</taxon>
        <taxon>Dikarya</taxon>
        <taxon>Ascomycota</taxon>
        <taxon>Pezizomycotina</taxon>
        <taxon>Sordariomycetes</taxon>
        <taxon>Sordariomycetidae</taxon>
        <taxon>Sordariales</taxon>
        <taxon>Schizotheciaceae</taxon>
        <taxon>Schizothecium</taxon>
    </lineage>
</organism>
<dbReference type="Pfam" id="PF12766">
    <property type="entry name" value="Pyridox_oxase_2"/>
    <property type="match status" value="1"/>
</dbReference>
<evidence type="ECO:0000313" key="4">
    <source>
        <dbReference type="Proteomes" id="UP001172155"/>
    </source>
</evidence>
<dbReference type="GO" id="GO:0010181">
    <property type="term" value="F:FMN binding"/>
    <property type="evidence" value="ECO:0007669"/>
    <property type="project" value="InterPro"/>
</dbReference>
<evidence type="ECO:0000313" key="3">
    <source>
        <dbReference type="EMBL" id="KAK0750971.1"/>
    </source>
</evidence>
<evidence type="ECO:0000256" key="1">
    <source>
        <dbReference type="SAM" id="MobiDB-lite"/>
    </source>
</evidence>
<feature type="non-terminal residue" evidence="3">
    <location>
        <position position="273"/>
    </location>
</feature>
<dbReference type="Gene3D" id="2.30.110.10">
    <property type="entry name" value="Electron Transport, Fmn-binding Protein, Chain A"/>
    <property type="match status" value="1"/>
</dbReference>
<comment type="caution">
    <text evidence="3">The sequence shown here is derived from an EMBL/GenBank/DDBJ whole genome shotgun (WGS) entry which is preliminary data.</text>
</comment>
<dbReference type="InterPro" id="IPR012349">
    <property type="entry name" value="Split_barrel_FMN-bd"/>
</dbReference>
<dbReference type="InterPro" id="IPR024624">
    <property type="entry name" value="Pyridox_Oxase_Alr4036_FMN-bd"/>
</dbReference>
<name>A0AA40F4U1_9PEZI</name>
<dbReference type="SUPFAM" id="SSF50475">
    <property type="entry name" value="FMN-binding split barrel"/>
    <property type="match status" value="1"/>
</dbReference>
<protein>
    <recommendedName>
        <fullName evidence="2">Pyridoxamine 5'-phosphate oxidase Alr4036 family FMN-binding domain-containing protein</fullName>
    </recommendedName>
</protein>
<proteinExistence type="predicted"/>
<dbReference type="Proteomes" id="UP001172155">
    <property type="component" value="Unassembled WGS sequence"/>
</dbReference>
<dbReference type="EMBL" id="JAUKUD010000002">
    <property type="protein sequence ID" value="KAK0750971.1"/>
    <property type="molecule type" value="Genomic_DNA"/>
</dbReference>
<sequence>PTTTKMPSTPITPWREAFISHLSSLSTPTFVLSTIHHQPDGDPAPRARTCVYRGLWGIRPSNKHNPVMHNPPLYDSDCPVFTTDVRMEKVGDIMTTPPAESEESGGGGLVEAVWWVPEHGTQWRVRGQAWVLGRDIDGEGEGARAVREAVGGRMRETVVKGGGWTFALEVTGHFGNLSPVMRGSFRGPPPGTPRREGPEPGSGLGVGQEVEDMDDEVARANFRVVVIVPEEVDQVDLSDGKDPRRWLYRYRGGEGPGMGGEVVGEWEKVELWP</sequence>
<gene>
    <name evidence="3" type="ORF">B0T18DRAFT_290137</name>
</gene>
<reference evidence="3" key="1">
    <citation type="submission" date="2023-06" db="EMBL/GenBank/DDBJ databases">
        <title>Genome-scale phylogeny and comparative genomics of the fungal order Sordariales.</title>
        <authorList>
            <consortium name="Lawrence Berkeley National Laboratory"/>
            <person name="Hensen N."/>
            <person name="Bonometti L."/>
            <person name="Westerberg I."/>
            <person name="Brannstrom I.O."/>
            <person name="Guillou S."/>
            <person name="Cros-Aarteil S."/>
            <person name="Calhoun S."/>
            <person name="Haridas S."/>
            <person name="Kuo A."/>
            <person name="Mondo S."/>
            <person name="Pangilinan J."/>
            <person name="Riley R."/>
            <person name="LaButti K."/>
            <person name="Andreopoulos B."/>
            <person name="Lipzen A."/>
            <person name="Chen C."/>
            <person name="Yanf M."/>
            <person name="Daum C."/>
            <person name="Ng V."/>
            <person name="Clum A."/>
            <person name="Steindorff A."/>
            <person name="Ohm R."/>
            <person name="Martin F."/>
            <person name="Silar P."/>
            <person name="Natvig D."/>
            <person name="Lalanne C."/>
            <person name="Gautier V."/>
            <person name="Ament-velasquez S.L."/>
            <person name="Kruys A."/>
            <person name="Hutchinson M.I."/>
            <person name="Powell A.J."/>
            <person name="Barry K."/>
            <person name="Miller A.N."/>
            <person name="Grigoriev I.V."/>
            <person name="Debuchy R."/>
            <person name="Gladieux P."/>
            <person name="Thoren M.H."/>
            <person name="Johannesson H."/>
        </authorList>
    </citation>
    <scope>NUCLEOTIDE SEQUENCE</scope>
    <source>
        <strain evidence="3">SMH3187-1</strain>
    </source>
</reference>
<evidence type="ECO:0000259" key="2">
    <source>
        <dbReference type="Pfam" id="PF12766"/>
    </source>
</evidence>
<dbReference type="PANTHER" id="PTHR28243">
    <property type="entry name" value="AGL049CP"/>
    <property type="match status" value="1"/>
</dbReference>
<feature type="non-terminal residue" evidence="3">
    <location>
        <position position="1"/>
    </location>
</feature>
<feature type="domain" description="Pyridoxamine 5'-phosphate oxidase Alr4036 family FMN-binding" evidence="2">
    <location>
        <begin position="12"/>
        <end position="132"/>
    </location>
</feature>
<feature type="region of interest" description="Disordered" evidence="1">
    <location>
        <begin position="179"/>
        <end position="208"/>
    </location>
</feature>